<feature type="transmembrane region" description="Helical" evidence="6">
    <location>
        <begin position="292"/>
        <end position="316"/>
    </location>
</feature>
<dbReference type="InterPro" id="IPR043428">
    <property type="entry name" value="LivM-like"/>
</dbReference>
<evidence type="ECO:0000256" key="6">
    <source>
        <dbReference type="SAM" id="Phobius"/>
    </source>
</evidence>
<proteinExistence type="predicted"/>
<dbReference type="Pfam" id="PF02653">
    <property type="entry name" value="BPD_transp_2"/>
    <property type="match status" value="1"/>
</dbReference>
<keyword evidence="8" id="KW-1185">Reference proteome</keyword>
<evidence type="ECO:0000256" key="5">
    <source>
        <dbReference type="ARBA" id="ARBA00023136"/>
    </source>
</evidence>
<feature type="transmembrane region" description="Helical" evidence="6">
    <location>
        <begin position="36"/>
        <end position="56"/>
    </location>
</feature>
<evidence type="ECO:0000313" key="7">
    <source>
        <dbReference type="EMBL" id="RBP04619.1"/>
    </source>
</evidence>
<comment type="subcellular location">
    <subcellularLocation>
        <location evidence="1">Cell membrane</location>
        <topology evidence="1">Multi-pass membrane protein</topology>
    </subcellularLocation>
</comment>
<protein>
    <submittedName>
        <fullName evidence="7">Amino acid/amide ABC transporter membrane protein 2 (HAAT family)</fullName>
    </submittedName>
</protein>
<feature type="transmembrane region" description="Helical" evidence="6">
    <location>
        <begin position="86"/>
        <end position="109"/>
    </location>
</feature>
<keyword evidence="4 6" id="KW-1133">Transmembrane helix</keyword>
<reference evidence="7 8" key="1">
    <citation type="submission" date="2018-06" db="EMBL/GenBank/DDBJ databases">
        <title>Genomic Encyclopedia of Type Strains, Phase IV (KMG-IV): sequencing the most valuable type-strain genomes for metagenomic binning, comparative biology and taxonomic classification.</title>
        <authorList>
            <person name="Goeker M."/>
        </authorList>
    </citation>
    <scope>NUCLEOTIDE SEQUENCE [LARGE SCALE GENOMIC DNA]</scope>
    <source>
        <strain evidence="7 8">DSM 24875</strain>
    </source>
</reference>
<evidence type="ECO:0000256" key="4">
    <source>
        <dbReference type="ARBA" id="ARBA00022989"/>
    </source>
</evidence>
<sequence>MRAAVQFLWPWAGLAAAFLLAPVVFSSPTALTMESVMGIMIIFALSYNMLLGQTGLLSFGHAVYYGLGGFVAIHAMNAVIHDRLAVPVVVIPLVGGLAGLGFGILFGLVSTRRAGLVFSMISLGLGELVSSSSFILRGFFGGEEGVTTNRAKLAPLLGLKFGPQIQVYGLVAVCCFLCIAAMYALTRTPFGRISNAVRDNPERVQYIGYSARRIRLIAFSLSAFFAGVAGGLAAINFEIMNAQQLGAQQSGVVLLMTYIGGVDTFVGPILGAIIVTFLQINLSDLTSAWQLYFGLMFIAVVSFAPGGVAGLLFRHWEAARSGAWHRLAPAYAMVAPGLVAALIGVVMLIELGNRRLTDEGSPMTMFGVAIDPSSIAPWATALGLFAVGAAATRLLWPKVADAWALVDKGLQARGRA</sequence>
<evidence type="ECO:0000256" key="2">
    <source>
        <dbReference type="ARBA" id="ARBA00022475"/>
    </source>
</evidence>
<evidence type="ECO:0000256" key="1">
    <source>
        <dbReference type="ARBA" id="ARBA00004651"/>
    </source>
</evidence>
<feature type="transmembrane region" description="Helical" evidence="6">
    <location>
        <begin position="116"/>
        <end position="140"/>
    </location>
</feature>
<dbReference type="GO" id="GO:0015658">
    <property type="term" value="F:branched-chain amino acid transmembrane transporter activity"/>
    <property type="evidence" value="ECO:0007669"/>
    <property type="project" value="InterPro"/>
</dbReference>
<dbReference type="InterPro" id="IPR001851">
    <property type="entry name" value="ABC_transp_permease"/>
</dbReference>
<comment type="caution">
    <text evidence="7">The sequence shown here is derived from an EMBL/GenBank/DDBJ whole genome shotgun (WGS) entry which is preliminary data.</text>
</comment>
<dbReference type="GO" id="GO:0005886">
    <property type="term" value="C:plasma membrane"/>
    <property type="evidence" value="ECO:0007669"/>
    <property type="project" value="UniProtKB-SubCell"/>
</dbReference>
<dbReference type="PANTHER" id="PTHR30482:SF17">
    <property type="entry name" value="ABC TRANSPORTER ATP-BINDING PROTEIN"/>
    <property type="match status" value="1"/>
</dbReference>
<accession>A0A366ESX3</accession>
<organism evidence="7 8">
    <name type="scientific">Roseiarcus fermentans</name>
    <dbReference type="NCBI Taxonomy" id="1473586"/>
    <lineage>
        <taxon>Bacteria</taxon>
        <taxon>Pseudomonadati</taxon>
        <taxon>Pseudomonadota</taxon>
        <taxon>Alphaproteobacteria</taxon>
        <taxon>Hyphomicrobiales</taxon>
        <taxon>Roseiarcaceae</taxon>
        <taxon>Roseiarcus</taxon>
    </lineage>
</organism>
<feature type="transmembrane region" description="Helical" evidence="6">
    <location>
        <begin position="63"/>
        <end position="80"/>
    </location>
</feature>
<feature type="transmembrane region" description="Helical" evidence="6">
    <location>
        <begin position="255"/>
        <end position="280"/>
    </location>
</feature>
<dbReference type="Proteomes" id="UP000253529">
    <property type="component" value="Unassembled WGS sequence"/>
</dbReference>
<dbReference type="RefSeq" id="WP_245428134.1">
    <property type="nucleotide sequence ID" value="NZ_QNRK01000038.1"/>
</dbReference>
<evidence type="ECO:0000313" key="8">
    <source>
        <dbReference type="Proteomes" id="UP000253529"/>
    </source>
</evidence>
<feature type="transmembrane region" description="Helical" evidence="6">
    <location>
        <begin position="328"/>
        <end position="349"/>
    </location>
</feature>
<evidence type="ECO:0000256" key="3">
    <source>
        <dbReference type="ARBA" id="ARBA00022692"/>
    </source>
</evidence>
<gene>
    <name evidence="7" type="ORF">DFR50_1383</name>
</gene>
<keyword evidence="2" id="KW-1003">Cell membrane</keyword>
<dbReference type="AlphaFoldDB" id="A0A366ESX3"/>
<keyword evidence="3 6" id="KW-0812">Transmembrane</keyword>
<dbReference type="EMBL" id="QNRK01000038">
    <property type="protein sequence ID" value="RBP04619.1"/>
    <property type="molecule type" value="Genomic_DNA"/>
</dbReference>
<feature type="transmembrane region" description="Helical" evidence="6">
    <location>
        <begin position="216"/>
        <end position="235"/>
    </location>
</feature>
<feature type="transmembrane region" description="Helical" evidence="6">
    <location>
        <begin position="165"/>
        <end position="185"/>
    </location>
</feature>
<name>A0A366ESX3_9HYPH</name>
<dbReference type="CDD" id="cd06581">
    <property type="entry name" value="TM_PBP1_LivM_like"/>
    <property type="match status" value="1"/>
</dbReference>
<keyword evidence="5 6" id="KW-0472">Membrane</keyword>
<dbReference type="PANTHER" id="PTHR30482">
    <property type="entry name" value="HIGH-AFFINITY BRANCHED-CHAIN AMINO ACID TRANSPORT SYSTEM PERMEASE"/>
    <property type="match status" value="1"/>
</dbReference>